<keyword evidence="2" id="KW-1185">Reference proteome</keyword>
<reference evidence="1 2" key="1">
    <citation type="journal article" date="2018" name="Mol. Biol. Evol.">
        <title>Broad Genomic Sampling Reveals a Smut Pathogenic Ancestry of the Fungal Clade Ustilaginomycotina.</title>
        <authorList>
            <person name="Kijpornyongpan T."/>
            <person name="Mondo S.J."/>
            <person name="Barry K."/>
            <person name="Sandor L."/>
            <person name="Lee J."/>
            <person name="Lipzen A."/>
            <person name="Pangilinan J."/>
            <person name="LaButti K."/>
            <person name="Hainaut M."/>
            <person name="Henrissat B."/>
            <person name="Grigoriev I.V."/>
            <person name="Spatafora J.W."/>
            <person name="Aime M.C."/>
        </authorList>
    </citation>
    <scope>NUCLEOTIDE SEQUENCE [LARGE SCALE GENOMIC DNA]</scope>
    <source>
        <strain evidence="1 2">SA 807</strain>
    </source>
</reference>
<proteinExistence type="predicted"/>
<feature type="non-terminal residue" evidence="1">
    <location>
        <position position="1"/>
    </location>
</feature>
<evidence type="ECO:0000313" key="2">
    <source>
        <dbReference type="Proteomes" id="UP000245626"/>
    </source>
</evidence>
<name>A0ACD0NL47_9BASI</name>
<protein>
    <submittedName>
        <fullName evidence="1">Uncharacterized protein</fullName>
    </submittedName>
</protein>
<evidence type="ECO:0000313" key="1">
    <source>
        <dbReference type="EMBL" id="PWN46537.1"/>
    </source>
</evidence>
<dbReference type="EMBL" id="KZ820921">
    <property type="protein sequence ID" value="PWN46537.1"/>
    <property type="molecule type" value="Genomic_DNA"/>
</dbReference>
<accession>A0ACD0NL47</accession>
<dbReference type="Proteomes" id="UP000245626">
    <property type="component" value="Unassembled WGS sequence"/>
</dbReference>
<organism evidence="1 2">
    <name type="scientific">Violaceomyces palustris</name>
    <dbReference type="NCBI Taxonomy" id="1673888"/>
    <lineage>
        <taxon>Eukaryota</taxon>
        <taxon>Fungi</taxon>
        <taxon>Dikarya</taxon>
        <taxon>Basidiomycota</taxon>
        <taxon>Ustilaginomycotina</taxon>
        <taxon>Ustilaginomycetes</taxon>
        <taxon>Violaceomycetales</taxon>
        <taxon>Violaceomycetaceae</taxon>
        <taxon>Violaceomyces</taxon>
    </lineage>
</organism>
<sequence>VVLHPDKHKEPERKAAAESRFRDVQRAYEILTDRERRAVYDYFGEEGLKSSWTVSLRGRTPSEMQAEFERESRRRQAADAESLVKSRGDFTATIDATALFASSDKLAKRRRAMGVATFSDRLGLVGCTQLVGRHGFETQVTNSTAVNFSGQMVSRNGLGNGNLVGTVKTHWSPRLFTELTATLLRPQIITGKGQYTLDQNTFFTWQSTLQTLSVPPSFNVTYGQRLSTTSTLTGFTSVKSGTYSIGPWGRVVSPATLLRREPATVSVGITKQVGDGKGWTCQTSISIMDQSISLDWGTKVLGGIKVRTGFNLGTASGFGAFTNAERRLTENVRLGLGLTCGRGVSLRVKVNRLGQKIVLPILISPDFAPDLILLFTLIPAVSMTALHHLVLKPRKRKRVSDKLANLRKENMEMIRERRRAALEAREVLRDQAIKRASQEISKRGLVIIEAYYGKKEDFPPPRQGSTSELLNVWEVERQEAHFVNETCWDVKIPLQSLVTSSQLVVPGGRSKSNILGFHDPVIGERKHLLIRYLFRGLPHEALLEDSAPLAAPLRGELRWTIRFNSVPNLTPPPSSFLPLTDHQL</sequence>
<gene>
    <name evidence="1" type="ORF">IE53DRAFT_322792</name>
</gene>